<reference evidence="2 3" key="1">
    <citation type="journal article" date="2019" name="Sci. Rep.">
        <title>Orb-weaving spider Araneus ventricosus genome elucidates the spidroin gene catalogue.</title>
        <authorList>
            <person name="Kono N."/>
            <person name="Nakamura H."/>
            <person name="Ohtoshi R."/>
            <person name="Moran D.A.P."/>
            <person name="Shinohara A."/>
            <person name="Yoshida Y."/>
            <person name="Fujiwara M."/>
            <person name="Mori M."/>
            <person name="Tomita M."/>
            <person name="Arakawa K."/>
        </authorList>
    </citation>
    <scope>NUCLEOTIDE SEQUENCE [LARGE SCALE GENOMIC DNA]</scope>
</reference>
<feature type="region of interest" description="Disordered" evidence="1">
    <location>
        <begin position="1"/>
        <end position="31"/>
    </location>
</feature>
<dbReference type="AlphaFoldDB" id="A0A4Y2BWS0"/>
<protein>
    <submittedName>
        <fullName evidence="2">Uncharacterized protein</fullName>
    </submittedName>
</protein>
<feature type="compositionally biased region" description="Polar residues" evidence="1">
    <location>
        <begin position="1"/>
        <end position="15"/>
    </location>
</feature>
<dbReference type="Proteomes" id="UP000499080">
    <property type="component" value="Unassembled WGS sequence"/>
</dbReference>
<accession>A0A4Y2BWS0</accession>
<sequence length="87" mass="9682">MFQNAGPTHDGTSVESGFEPGSPPVPKPRHYHQATAAPWKYRISVPFPPPARLLLLFCPHYQRPQEPLSRVSDSKLVNSGLETQLYG</sequence>
<gene>
    <name evidence="2" type="ORF">AVEN_111841_1</name>
</gene>
<keyword evidence="3" id="KW-1185">Reference proteome</keyword>
<dbReference type="EMBL" id="BGPR01000123">
    <property type="protein sequence ID" value="GBL96701.1"/>
    <property type="molecule type" value="Genomic_DNA"/>
</dbReference>
<organism evidence="2 3">
    <name type="scientific">Araneus ventricosus</name>
    <name type="common">Orbweaver spider</name>
    <name type="synonym">Epeira ventricosa</name>
    <dbReference type="NCBI Taxonomy" id="182803"/>
    <lineage>
        <taxon>Eukaryota</taxon>
        <taxon>Metazoa</taxon>
        <taxon>Ecdysozoa</taxon>
        <taxon>Arthropoda</taxon>
        <taxon>Chelicerata</taxon>
        <taxon>Arachnida</taxon>
        <taxon>Araneae</taxon>
        <taxon>Araneomorphae</taxon>
        <taxon>Entelegynae</taxon>
        <taxon>Araneoidea</taxon>
        <taxon>Araneidae</taxon>
        <taxon>Araneus</taxon>
    </lineage>
</organism>
<evidence type="ECO:0000313" key="3">
    <source>
        <dbReference type="Proteomes" id="UP000499080"/>
    </source>
</evidence>
<evidence type="ECO:0000313" key="2">
    <source>
        <dbReference type="EMBL" id="GBL96701.1"/>
    </source>
</evidence>
<evidence type="ECO:0000256" key="1">
    <source>
        <dbReference type="SAM" id="MobiDB-lite"/>
    </source>
</evidence>
<name>A0A4Y2BWS0_ARAVE</name>
<proteinExistence type="predicted"/>
<comment type="caution">
    <text evidence="2">The sequence shown here is derived from an EMBL/GenBank/DDBJ whole genome shotgun (WGS) entry which is preliminary data.</text>
</comment>